<accession>A0A1B0ZK61</accession>
<dbReference type="EMBL" id="CP012117">
    <property type="protein sequence ID" value="ANP28336.1"/>
    <property type="molecule type" value="Genomic_DNA"/>
</dbReference>
<dbReference type="KEGG" id="dva:DAD186_17860"/>
<protein>
    <submittedName>
        <fullName evidence="1">Uncharacterized protein</fullName>
    </submittedName>
</protein>
<evidence type="ECO:0000313" key="1">
    <source>
        <dbReference type="EMBL" id="ANP28336.1"/>
    </source>
</evidence>
<sequence length="37" mass="3943">MGVAGIPLAVVWAMVTNTVTNGEGYKQMGAQSCRSWQ</sequence>
<evidence type="ECO:0000313" key="2">
    <source>
        <dbReference type="Proteomes" id="UP000092596"/>
    </source>
</evidence>
<dbReference type="STRING" id="1630135.DAD186_17860"/>
<reference evidence="1 2" key="1">
    <citation type="submission" date="2015-06" db="EMBL/GenBank/DDBJ databases">
        <title>Investigation of pathophysiology for high-risk pregnancy and development of treatment modality based on it.</title>
        <authorList>
            <person name="Kim B.-C."/>
            <person name="Lim S."/>
        </authorList>
    </citation>
    <scope>NUCLEOTIDE SEQUENCE [LARGE SCALE GENOMIC DNA]</scope>
    <source>
        <strain evidence="1 2">AD1-86</strain>
    </source>
</reference>
<dbReference type="AlphaFoldDB" id="A0A1B0ZK61"/>
<organism evidence="1 2">
    <name type="scientific">Dermabacter vaginalis</name>
    <dbReference type="NCBI Taxonomy" id="1630135"/>
    <lineage>
        <taxon>Bacteria</taxon>
        <taxon>Bacillati</taxon>
        <taxon>Actinomycetota</taxon>
        <taxon>Actinomycetes</taxon>
        <taxon>Micrococcales</taxon>
        <taxon>Dermabacteraceae</taxon>
        <taxon>Dermabacter</taxon>
    </lineage>
</organism>
<dbReference type="Proteomes" id="UP000092596">
    <property type="component" value="Chromosome"/>
</dbReference>
<name>A0A1B0ZK61_9MICO</name>
<proteinExistence type="predicted"/>
<gene>
    <name evidence="1" type="ORF">DAD186_17860</name>
</gene>